<dbReference type="InterPro" id="IPR006700">
    <property type="entry name" value="RsmE"/>
</dbReference>
<dbReference type="AlphaFoldDB" id="A0A975GSA8"/>
<dbReference type="GO" id="GO:0070042">
    <property type="term" value="F:rRNA (uridine-N3-)-methyltransferase activity"/>
    <property type="evidence" value="ECO:0007669"/>
    <property type="project" value="TreeGrafter"/>
</dbReference>
<feature type="domain" description="Ribosomal RNA small subunit methyltransferase E methyltransferase" evidence="11">
    <location>
        <begin position="1"/>
        <end position="149"/>
    </location>
</feature>
<evidence type="ECO:0000256" key="5">
    <source>
        <dbReference type="ARBA" id="ARBA00022552"/>
    </source>
</evidence>
<proteinExistence type="inferred from homology"/>
<comment type="catalytic activity">
    <reaction evidence="10">
        <text>uridine(1498) in 16S rRNA + S-adenosyl-L-methionine = N(3)-methyluridine(1498) in 16S rRNA + S-adenosyl-L-homocysteine + H(+)</text>
        <dbReference type="Rhea" id="RHEA:42920"/>
        <dbReference type="Rhea" id="RHEA-COMP:10283"/>
        <dbReference type="Rhea" id="RHEA-COMP:10284"/>
        <dbReference type="ChEBI" id="CHEBI:15378"/>
        <dbReference type="ChEBI" id="CHEBI:57856"/>
        <dbReference type="ChEBI" id="CHEBI:59789"/>
        <dbReference type="ChEBI" id="CHEBI:65315"/>
        <dbReference type="ChEBI" id="CHEBI:74502"/>
        <dbReference type="EC" id="2.1.1.193"/>
    </reaction>
</comment>
<keyword evidence="5" id="KW-0698">rRNA processing</keyword>
<evidence type="ECO:0000256" key="9">
    <source>
        <dbReference type="ARBA" id="ARBA00025699"/>
    </source>
</evidence>
<dbReference type="PANTHER" id="PTHR30027">
    <property type="entry name" value="RIBOSOMAL RNA SMALL SUBUNIT METHYLTRANSFERASE E"/>
    <property type="match status" value="1"/>
</dbReference>
<comment type="subcellular location">
    <subcellularLocation>
        <location evidence="1">Cytoplasm</location>
    </subcellularLocation>
</comment>
<dbReference type="GO" id="GO:0070475">
    <property type="term" value="P:rRNA base methylation"/>
    <property type="evidence" value="ECO:0007669"/>
    <property type="project" value="TreeGrafter"/>
</dbReference>
<evidence type="ECO:0000256" key="8">
    <source>
        <dbReference type="ARBA" id="ARBA00022691"/>
    </source>
</evidence>
<dbReference type="NCBIfam" id="TIGR00046">
    <property type="entry name" value="RsmE family RNA methyltransferase"/>
    <property type="match status" value="1"/>
</dbReference>
<evidence type="ECO:0000256" key="3">
    <source>
        <dbReference type="ARBA" id="ARBA00012328"/>
    </source>
</evidence>
<evidence type="ECO:0000256" key="2">
    <source>
        <dbReference type="ARBA" id="ARBA00005528"/>
    </source>
</evidence>
<dbReference type="Gene3D" id="3.40.1280.10">
    <property type="match status" value="1"/>
</dbReference>
<dbReference type="InterPro" id="IPR046886">
    <property type="entry name" value="RsmE_MTase_dom"/>
</dbReference>
<comment type="function">
    <text evidence="9">Specifically methylates the N3 position of the uracil ring of uridine 1498 (m3U1498) in 16S rRNA. Acts on the fully assembled 30S ribosomal subunit.</text>
</comment>
<evidence type="ECO:0000313" key="13">
    <source>
        <dbReference type="Proteomes" id="UP000663722"/>
    </source>
</evidence>
<dbReference type="EMBL" id="CP061800">
    <property type="protein sequence ID" value="QTA90883.1"/>
    <property type="molecule type" value="Genomic_DNA"/>
</dbReference>
<comment type="similarity">
    <text evidence="2">Belongs to the RNA methyltransferase RsmE family.</text>
</comment>
<dbReference type="Pfam" id="PF04452">
    <property type="entry name" value="Methyltrans_RNA"/>
    <property type="match status" value="1"/>
</dbReference>
<evidence type="ECO:0000259" key="11">
    <source>
        <dbReference type="Pfam" id="PF04452"/>
    </source>
</evidence>
<dbReference type="Proteomes" id="UP000663722">
    <property type="component" value="Chromosome"/>
</dbReference>
<dbReference type="SUPFAM" id="SSF75217">
    <property type="entry name" value="alpha/beta knot"/>
    <property type="match status" value="1"/>
</dbReference>
<evidence type="ECO:0000256" key="4">
    <source>
        <dbReference type="ARBA" id="ARBA00022490"/>
    </source>
</evidence>
<reference evidence="12" key="1">
    <citation type="journal article" date="2021" name="Microb. Physiol.">
        <title>Proteogenomic Insights into the Physiology of Marine, Sulfate-Reducing, Filamentous Desulfonema limicola and Desulfonema magnum.</title>
        <authorList>
            <person name="Schnaars V."/>
            <person name="Wohlbrand L."/>
            <person name="Scheve S."/>
            <person name="Hinrichs C."/>
            <person name="Reinhardt R."/>
            <person name="Rabus R."/>
        </authorList>
    </citation>
    <scope>NUCLEOTIDE SEQUENCE</scope>
    <source>
        <strain evidence="12">4be13</strain>
    </source>
</reference>
<dbReference type="EC" id="2.1.1.193" evidence="3"/>
<evidence type="ECO:0000256" key="10">
    <source>
        <dbReference type="ARBA" id="ARBA00047944"/>
    </source>
</evidence>
<dbReference type="GO" id="GO:0005737">
    <property type="term" value="C:cytoplasm"/>
    <property type="evidence" value="ECO:0007669"/>
    <property type="project" value="UniProtKB-SubCell"/>
</dbReference>
<dbReference type="CDD" id="cd18084">
    <property type="entry name" value="RsmE-like"/>
    <property type="match status" value="1"/>
</dbReference>
<accession>A0A975GSA8</accession>
<organism evidence="12 13">
    <name type="scientific">Desulfonema magnum</name>
    <dbReference type="NCBI Taxonomy" id="45655"/>
    <lineage>
        <taxon>Bacteria</taxon>
        <taxon>Pseudomonadati</taxon>
        <taxon>Thermodesulfobacteriota</taxon>
        <taxon>Desulfobacteria</taxon>
        <taxon>Desulfobacterales</taxon>
        <taxon>Desulfococcaceae</taxon>
        <taxon>Desulfonema</taxon>
    </lineage>
</organism>
<evidence type="ECO:0000256" key="7">
    <source>
        <dbReference type="ARBA" id="ARBA00022679"/>
    </source>
</evidence>
<dbReference type="InterPro" id="IPR029028">
    <property type="entry name" value="Alpha/beta_knot_MTases"/>
</dbReference>
<keyword evidence="7" id="KW-0808">Transferase</keyword>
<keyword evidence="8" id="KW-0949">S-adenosyl-L-methionine</keyword>
<protein>
    <recommendedName>
        <fullName evidence="3">16S rRNA (uracil(1498)-N(3))-methyltransferase</fullName>
        <ecNumber evidence="3">2.1.1.193</ecNumber>
    </recommendedName>
</protein>
<keyword evidence="13" id="KW-1185">Reference proteome</keyword>
<dbReference type="KEGG" id="dmm:dnm_069450"/>
<dbReference type="PANTHER" id="PTHR30027:SF3">
    <property type="entry name" value="16S RRNA (URACIL(1498)-N(3))-METHYLTRANSFERASE"/>
    <property type="match status" value="1"/>
</dbReference>
<dbReference type="InterPro" id="IPR029026">
    <property type="entry name" value="tRNA_m1G_MTases_N"/>
</dbReference>
<evidence type="ECO:0000256" key="1">
    <source>
        <dbReference type="ARBA" id="ARBA00004496"/>
    </source>
</evidence>
<keyword evidence="6 12" id="KW-0489">Methyltransferase</keyword>
<sequence length="156" mass="17765">MDNLVRHLTELGITEWIPFIAERSVSRPDKKRLASRMERWKKIAREAVKQCKRSHIPDIDTVLSFEELLHIGKAYDLKIVFWENETMNFAFPQLHDKQYHTIFVMLGPEGGFTSREIESALASGFVTAALGPRILRAETATIAASALLQYLFGDMG</sequence>
<name>A0A975GSA8_9BACT</name>
<evidence type="ECO:0000313" key="12">
    <source>
        <dbReference type="EMBL" id="QTA90883.1"/>
    </source>
</evidence>
<keyword evidence="4" id="KW-0963">Cytoplasm</keyword>
<evidence type="ECO:0000256" key="6">
    <source>
        <dbReference type="ARBA" id="ARBA00022603"/>
    </source>
</evidence>
<gene>
    <name evidence="12" type="ORF">dnm_069450</name>
</gene>